<keyword evidence="2" id="KW-0564">Palmitate</keyword>
<evidence type="ECO:0000313" key="4">
    <source>
        <dbReference type="Proteomes" id="UP000539957"/>
    </source>
</evidence>
<feature type="chain" id="PRO_5031589995" evidence="2">
    <location>
        <begin position="32"/>
        <end position="492"/>
    </location>
</feature>
<gene>
    <name evidence="3" type="ORF">HNP32_003348</name>
</gene>
<feature type="signal peptide" evidence="2">
    <location>
        <begin position="1"/>
        <end position="31"/>
    </location>
</feature>
<accession>A0A7W7ITC3</accession>
<proteinExistence type="inferred from homology"/>
<keyword evidence="2" id="KW-0472">Membrane</keyword>
<keyword evidence="2" id="KW-0812">Transmembrane</keyword>
<dbReference type="PANTHER" id="PTHR30203:SF32">
    <property type="entry name" value="CATION EFFLUX SYSTEM PROTEIN CUSC"/>
    <property type="match status" value="1"/>
</dbReference>
<dbReference type="SUPFAM" id="SSF56954">
    <property type="entry name" value="Outer membrane efflux proteins (OEP)"/>
    <property type="match status" value="1"/>
</dbReference>
<dbReference type="NCBIfam" id="TIGR01845">
    <property type="entry name" value="outer_NodT"/>
    <property type="match status" value="1"/>
</dbReference>
<dbReference type="Gene3D" id="1.20.1600.10">
    <property type="entry name" value="Outer membrane efflux proteins (OEP)"/>
    <property type="match status" value="1"/>
</dbReference>
<keyword evidence="4" id="KW-1185">Reference proteome</keyword>
<keyword evidence="2" id="KW-1134">Transmembrane beta strand</keyword>
<keyword evidence="2" id="KW-0732">Signal</keyword>
<sequence length="492" mass="52817">MKSSSLLRPGRRLAYGVALSAVFAVAGCAMAPTTVRPVAPVAAAYPSQADQAAAPAAVAAADLGWRDVFRDPVLQQLIATSLDANRDLRVAALNVEAARAQYRIRRADSLPRIDGVAAGVSQRTPADLSPTGQSEVTRAYEAGGAVTAWELDLWGRVRSLNDQALATWLALDETRTAAQLSLVSEVATAYFTLRTDQALLELARDTAEAQRRSHELTQLLAEVGEAGELDVRRTEIALRSAEADQAVYERQAAQDLNALTLLIGQPLDADLARTLQAWAGEPLPDDVVEANLPAGLPSDLLDRRPDIRAAEQMLRGADANIGAARAAFFPTITLTGSAGSASSDLDNLFSAGTRSWSFAPRLSLPIFNGGALSANLDLAKVRQRIEVARYERAVQAGFREVADGLAARDALERQILSEQQRVDASRRAYDLAQRRHQEGEDSSLSVLDAQRTLYGSEQALLRARLARLSNLTTLYKALGGGWTEQTQTGGRT</sequence>
<dbReference type="RefSeq" id="WP_184273120.1">
    <property type="nucleotide sequence ID" value="NZ_CP194722.1"/>
</dbReference>
<keyword evidence="2" id="KW-0449">Lipoprotein</keyword>
<protein>
    <submittedName>
        <fullName evidence="3">Multidrug efflux system outer membrane protein</fullName>
    </submittedName>
</protein>
<comment type="similarity">
    <text evidence="1 2">Belongs to the outer membrane factor (OMF) (TC 1.B.17) family.</text>
</comment>
<dbReference type="PROSITE" id="PS51257">
    <property type="entry name" value="PROKAR_LIPOPROTEIN"/>
    <property type="match status" value="1"/>
</dbReference>
<evidence type="ECO:0000256" key="2">
    <source>
        <dbReference type="RuleBase" id="RU362097"/>
    </source>
</evidence>
<dbReference type="InterPro" id="IPR003423">
    <property type="entry name" value="OMP_efflux"/>
</dbReference>
<reference evidence="3 4" key="1">
    <citation type="submission" date="2020-08" db="EMBL/GenBank/DDBJ databases">
        <title>Functional genomics of gut bacteria from endangered species of beetles.</title>
        <authorList>
            <person name="Carlos-Shanley C."/>
        </authorList>
    </citation>
    <scope>NUCLEOTIDE SEQUENCE [LARGE SCALE GENOMIC DNA]</scope>
    <source>
        <strain evidence="3 4">S00123</strain>
    </source>
</reference>
<comment type="subcellular location">
    <subcellularLocation>
        <location evidence="2">Cell membrane</location>
        <topology evidence="2">Lipid-anchor</topology>
    </subcellularLocation>
</comment>
<dbReference type="AlphaFoldDB" id="A0A7W7ITC3"/>
<dbReference type="InterPro" id="IPR010131">
    <property type="entry name" value="MdtP/NodT-like"/>
</dbReference>
<dbReference type="PANTHER" id="PTHR30203">
    <property type="entry name" value="OUTER MEMBRANE CATION EFFLUX PROTEIN"/>
    <property type="match status" value="1"/>
</dbReference>
<name>A0A7W7ITC3_9CAUL</name>
<evidence type="ECO:0000256" key="1">
    <source>
        <dbReference type="ARBA" id="ARBA00007613"/>
    </source>
</evidence>
<comment type="caution">
    <text evidence="3">The sequence shown here is derived from an EMBL/GenBank/DDBJ whole genome shotgun (WGS) entry which is preliminary data.</text>
</comment>
<dbReference type="EMBL" id="JACHKY010000006">
    <property type="protein sequence ID" value="MBB4799590.1"/>
    <property type="molecule type" value="Genomic_DNA"/>
</dbReference>
<dbReference type="Pfam" id="PF02321">
    <property type="entry name" value="OEP"/>
    <property type="match status" value="2"/>
</dbReference>
<dbReference type="GO" id="GO:0005886">
    <property type="term" value="C:plasma membrane"/>
    <property type="evidence" value="ECO:0007669"/>
    <property type="project" value="UniProtKB-SubCell"/>
</dbReference>
<dbReference type="GO" id="GO:0015562">
    <property type="term" value="F:efflux transmembrane transporter activity"/>
    <property type="evidence" value="ECO:0007669"/>
    <property type="project" value="InterPro"/>
</dbReference>
<organism evidence="3 4">
    <name type="scientific">Brevundimonas bullata</name>
    <dbReference type="NCBI Taxonomy" id="13160"/>
    <lineage>
        <taxon>Bacteria</taxon>
        <taxon>Pseudomonadati</taxon>
        <taxon>Pseudomonadota</taxon>
        <taxon>Alphaproteobacteria</taxon>
        <taxon>Caulobacterales</taxon>
        <taxon>Caulobacteraceae</taxon>
        <taxon>Brevundimonas</taxon>
    </lineage>
</organism>
<dbReference type="Proteomes" id="UP000539957">
    <property type="component" value="Unassembled WGS sequence"/>
</dbReference>
<evidence type="ECO:0000313" key="3">
    <source>
        <dbReference type="EMBL" id="MBB4799590.1"/>
    </source>
</evidence>
<dbReference type="Gene3D" id="2.20.200.10">
    <property type="entry name" value="Outer membrane efflux proteins (OEP)"/>
    <property type="match status" value="1"/>
</dbReference>